<dbReference type="PROSITE" id="PS50853">
    <property type="entry name" value="FN3"/>
    <property type="match status" value="4"/>
</dbReference>
<evidence type="ECO:0000313" key="6">
    <source>
        <dbReference type="EMBL" id="TNU76274.1"/>
    </source>
</evidence>
<dbReference type="InterPro" id="IPR017868">
    <property type="entry name" value="Filamin/ABP280_repeat-like"/>
</dbReference>
<dbReference type="InterPro" id="IPR036116">
    <property type="entry name" value="FN3_sf"/>
</dbReference>
<evidence type="ECO:0000256" key="2">
    <source>
        <dbReference type="ARBA" id="ARBA00023295"/>
    </source>
</evidence>
<feature type="region of interest" description="Disordered" evidence="4">
    <location>
        <begin position="1"/>
        <end position="67"/>
    </location>
</feature>
<evidence type="ECO:0000256" key="3">
    <source>
        <dbReference type="ARBA" id="ARBA00023326"/>
    </source>
</evidence>
<keyword evidence="2" id="KW-0326">Glycosidase</keyword>
<keyword evidence="3" id="KW-0624">Polysaccharide degradation</keyword>
<evidence type="ECO:0000256" key="1">
    <source>
        <dbReference type="ARBA" id="ARBA00022737"/>
    </source>
</evidence>
<reference evidence="6 7" key="1">
    <citation type="submission" date="2019-06" db="EMBL/GenBank/DDBJ databases">
        <title>Draft genome sequence of Miniimonas arenae KCTC 19750T isolated from sea sand.</title>
        <authorList>
            <person name="Park S.-J."/>
        </authorList>
    </citation>
    <scope>NUCLEOTIDE SEQUENCE [LARGE SCALE GENOMIC DNA]</scope>
    <source>
        <strain evidence="6 7">KCTC 19750</strain>
    </source>
</reference>
<feature type="domain" description="Fibronectin type-III" evidence="5">
    <location>
        <begin position="1511"/>
        <end position="1602"/>
    </location>
</feature>
<evidence type="ECO:0000256" key="4">
    <source>
        <dbReference type="SAM" id="MobiDB-lite"/>
    </source>
</evidence>
<dbReference type="PROSITE" id="PS50194">
    <property type="entry name" value="FILAMIN_REPEAT"/>
    <property type="match status" value="1"/>
</dbReference>
<keyword evidence="7" id="KW-1185">Reference proteome</keyword>
<name>A0A5C5BFZ0_9MICO</name>
<organism evidence="6 7">
    <name type="scientific">Miniimonas arenae</name>
    <dbReference type="NCBI Taxonomy" id="676201"/>
    <lineage>
        <taxon>Bacteria</taxon>
        <taxon>Bacillati</taxon>
        <taxon>Actinomycetota</taxon>
        <taxon>Actinomycetes</taxon>
        <taxon>Micrococcales</taxon>
        <taxon>Beutenbergiaceae</taxon>
        <taxon>Miniimonas</taxon>
    </lineage>
</organism>
<keyword evidence="3" id="KW-0119">Carbohydrate metabolism</keyword>
<dbReference type="SUPFAM" id="SSF49265">
    <property type="entry name" value="Fibronectin type III"/>
    <property type="match status" value="3"/>
</dbReference>
<dbReference type="OrthoDB" id="5241356at2"/>
<protein>
    <submittedName>
        <fullName evidence="6">PKD domain-containing protein</fullName>
    </submittedName>
</protein>
<keyword evidence="1" id="KW-0677">Repeat</keyword>
<dbReference type="Pfam" id="PF17963">
    <property type="entry name" value="Big_9"/>
    <property type="match status" value="4"/>
</dbReference>
<dbReference type="SMART" id="SM00060">
    <property type="entry name" value="FN3"/>
    <property type="match status" value="5"/>
</dbReference>
<dbReference type="InterPro" id="IPR050964">
    <property type="entry name" value="Striated_Muscle_Regulatory"/>
</dbReference>
<feature type="domain" description="Fibronectin type-III" evidence="5">
    <location>
        <begin position="1603"/>
        <end position="1693"/>
    </location>
</feature>
<dbReference type="InterPro" id="IPR013783">
    <property type="entry name" value="Ig-like_fold"/>
</dbReference>
<feature type="domain" description="Fibronectin type-III" evidence="5">
    <location>
        <begin position="1788"/>
        <end position="1887"/>
    </location>
</feature>
<feature type="domain" description="Fibronectin type-III" evidence="5">
    <location>
        <begin position="1696"/>
        <end position="1787"/>
    </location>
</feature>
<dbReference type="GO" id="GO:0016798">
    <property type="term" value="F:hydrolase activity, acting on glycosyl bonds"/>
    <property type="evidence" value="ECO:0007669"/>
    <property type="project" value="UniProtKB-KW"/>
</dbReference>
<dbReference type="GO" id="GO:0000272">
    <property type="term" value="P:polysaccharide catabolic process"/>
    <property type="evidence" value="ECO:0007669"/>
    <property type="project" value="UniProtKB-KW"/>
</dbReference>
<dbReference type="InterPro" id="IPR003961">
    <property type="entry name" value="FN3_dom"/>
</dbReference>
<keyword evidence="2" id="KW-0378">Hydrolase</keyword>
<dbReference type="PANTHER" id="PTHR13817:SF73">
    <property type="entry name" value="FIBRONECTIN TYPE-III DOMAIN-CONTAINING PROTEIN"/>
    <property type="match status" value="1"/>
</dbReference>
<evidence type="ECO:0000259" key="5">
    <source>
        <dbReference type="PROSITE" id="PS50853"/>
    </source>
</evidence>
<dbReference type="PANTHER" id="PTHR13817">
    <property type="entry name" value="TITIN"/>
    <property type="match status" value="1"/>
</dbReference>
<comment type="caution">
    <text evidence="6">The sequence shown here is derived from an EMBL/GenBank/DDBJ whole genome shotgun (WGS) entry which is preliminary data.</text>
</comment>
<dbReference type="EMBL" id="VENP01000009">
    <property type="protein sequence ID" value="TNU76274.1"/>
    <property type="molecule type" value="Genomic_DNA"/>
</dbReference>
<dbReference type="Pfam" id="PF00041">
    <property type="entry name" value="fn3"/>
    <property type="match status" value="3"/>
</dbReference>
<dbReference type="Proteomes" id="UP000313849">
    <property type="component" value="Unassembled WGS sequence"/>
</dbReference>
<dbReference type="RefSeq" id="WP_139986236.1">
    <property type="nucleotide sequence ID" value="NZ_VENP01000009.1"/>
</dbReference>
<feature type="compositionally biased region" description="Gly residues" evidence="4">
    <location>
        <begin position="44"/>
        <end position="60"/>
    </location>
</feature>
<dbReference type="Gene3D" id="2.60.40.10">
    <property type="entry name" value="Immunoglobulins"/>
    <property type="match status" value="4"/>
</dbReference>
<accession>A0A5C5BFZ0</accession>
<dbReference type="CDD" id="cd00063">
    <property type="entry name" value="FN3"/>
    <property type="match status" value="4"/>
</dbReference>
<gene>
    <name evidence="6" type="ORF">FH969_04085</name>
</gene>
<evidence type="ECO:0000313" key="7">
    <source>
        <dbReference type="Proteomes" id="UP000313849"/>
    </source>
</evidence>
<proteinExistence type="predicted"/>
<sequence>MSRTDAAHGTPGRGPLARWWDAVRPRGGRSGGRADAGRDARAGQGRGRAGNRGQHRGGSGPVDPRAARRTAAVAVPVLLAVGALAYPGLTTTQVQVDDGGVWVTNGSRLVLGRYNVTIDSLTGGLLATSPRLDVLQQGTDVLLLEPGRISVVDPTMVVTTSRVDVPPDAEVDLQDRTVLVTDPSTGNAWLRPLETLATLRVDADEPDLTVGLGGAVALGVDGVARGLTADGEEVEAHVDGEEVVTSHVRDRDRAPGGSWSTATVVGEDLVATDGAVLSTPDGAVPVPAAGVLQRSGDAADVVALATRTSLVQVDLSGGDVTETPTGGSGTPAVPVRVGACLHAAWASATGSYAVDCGDGPAVSDLDGMDPQVAPVFRVNRGRVVLNDATGGFLWVPQESSERREPAWDTVLDSDSGQVNEEQEQVVTNERTACTEEESDPLATADQFGVRAGATAILPVLDNDSSRACGVLAVASLTVLPEDFGTVVPVYDGRALQVTLAPGATGQQTFRYTVSDGRATTTPAEAEVTVTVRGPDEQGAPVQVRTETLTVEQGGEARYDLLGDLLDPDGDDLQLLSATSDGDANVSIDPDGLLTVRPQGSALGRQTVTAMVSDGATPVEATLAVDVVAAASAPPRLGPVHAATVAGTPVTLDPLGAVLSRGAEPARLASVGTTAGLTVDADLAAGTFTVTAQAPGSYVVPFVVVSAGQEARGLARIDVVAQEDAPSALVATRDVLYLPATGEGTLDPLANDVLPPGVPGFVLDVTGPSDGVVEASVHDHQLVTVRRMRSFDKPVELTYTLTDGVTATTGTIAVVPLPAPAQVGPPVVDDTAADVRTGGVVTLRVLDGARDPDGEALSLVPQIVEQPAAGTLYVTGDVVRYQAPEEPGTYQGKVEVVDASGNRVGARVQLSVHGADADAKAPARPRDLEVRVFAGESVRIDVPLVGIDEDGDGVMLQGPATAPTLGRITDVGSTWLEYEALPGETGTDTFQYAVEDWTGQRARAQIRVAVVPRPDPTNTVTAVDDLVSLRPGQTVRVPVLENDSDASGEALVLGDALEPDGDGITATVQDGAIDVVAGSAEGVVNVLYTVTTATGGFAQALLVVEVRADAALLPPVAADVVVRPADTIGLTEADVDVLSVARNPSGPVSDLTVSLPAGYDGVARVAGNGDVVVTLGPTTRTVPYLLTSASAPDTAGIAFITVPALGDFPPVLRSRAPALSVVSGETLTFDLSDQVRVAPGKEPQVADSTTVQATRAEPGAALVVDADTLTFTPQAGYAGPASVSAEVADGPLDDPTTRVSLLTFPVTVLAAEAYPPTFTATTLEVGAGDAAVSVDLLNLTSSVADGTGTPQRYSYALDGETPLGFDVTLTGSRLTASAAADAPVGTRGSVGLAVSYGGSEPVLARVELRVVPTRHPLPRVLDRSVPDARAGQSRSVDVLAGAYNPFPETPLRLVGATLVAGSGDVATSGESVVVTPEAGRAQVMTIRFQAMDATGDAARIAEGTLTVTVVGPPDPPPAPSAVPGDTVVDLTWSPPAMNGSPIYEYQVTTQPGGTVTACPSTVCQITGLVNNTDYTFTVIALNEVGASPPGAPSAPVRPDVIPDAPASVQVVRGDGALTVSWAAAVTRGSPVSSYVVQLEPGGIRVEVAGTLLSRTIDGLANGTEYTATVQAVNAKGPGPVSAPARGIPAGVPLPPGLPTVPNEYRPDGSTALQASWPAANGNGDAVTLYEVEVTGPGGTQNATAASTSWSMAGAQLGATYQIRVRAQNGVGWSAWGPPATARVWTAPGAPGGVRLDVGGGAEPGQGSVTVSWTPPGDAGGQGITVDRYRLDWVQSGVARSTEVAGTSYTIGSLAGGTQVTASVTAISSVGATGPAASAGPVTAVTRPQVYELRAELGSNGRVTATWRVNDGGSGITGTEVRLDGDRGVVGVGDLTWTSLLPLTPGDHVVRVVVENAQGASAPAEVTVRVPEPTPEATPTASATP</sequence>